<dbReference type="InterPro" id="IPR050237">
    <property type="entry name" value="ATP-dep_AMP-bd_enzyme"/>
</dbReference>
<dbReference type="InterPro" id="IPR020845">
    <property type="entry name" value="AMP-binding_CS"/>
</dbReference>
<evidence type="ECO:0000256" key="1">
    <source>
        <dbReference type="ARBA" id="ARBA00022428"/>
    </source>
</evidence>
<dbReference type="EMBL" id="JAARMV010000002">
    <property type="protein sequence ID" value="MBC2371779.1"/>
    <property type="molecule type" value="Genomic_DNA"/>
</dbReference>
<dbReference type="Gene3D" id="3.40.50.12780">
    <property type="entry name" value="N-terminal domain of ligase-like"/>
    <property type="match status" value="1"/>
</dbReference>
<feature type="domain" description="AMP-binding enzyme C-terminal" evidence="7">
    <location>
        <begin position="392"/>
        <end position="465"/>
    </location>
</feature>
<name>A0A7X1A6W2_9LIST</name>
<dbReference type="Pfam" id="PF13193">
    <property type="entry name" value="AMP-binding_C"/>
    <property type="match status" value="1"/>
</dbReference>
<comment type="similarity">
    <text evidence="5">Belongs to the ATP-dependent AMP-binding enzyme family. MenE subfamily.</text>
</comment>
<feature type="domain" description="AMP-dependent synthetase/ligase" evidence="6">
    <location>
        <begin position="7"/>
        <end position="341"/>
    </location>
</feature>
<dbReference type="GO" id="GO:0009234">
    <property type="term" value="P:menaquinone biosynthetic process"/>
    <property type="evidence" value="ECO:0007669"/>
    <property type="project" value="UniProtKB-UniRule"/>
</dbReference>
<dbReference type="EC" id="6.2.1.26" evidence="5"/>
<gene>
    <name evidence="5" type="primary">menE</name>
    <name evidence="8" type="ORF">HBP98_07210</name>
</gene>
<evidence type="ECO:0000256" key="5">
    <source>
        <dbReference type="HAMAP-Rule" id="MF_00731"/>
    </source>
</evidence>
<dbReference type="UniPathway" id="UPA01057">
    <property type="reaction ID" value="UER00166"/>
</dbReference>
<dbReference type="InterPro" id="IPR000873">
    <property type="entry name" value="AMP-dep_synth/lig_dom"/>
</dbReference>
<comment type="pathway">
    <text evidence="5">Quinol/quinone metabolism; 1,4-dihydroxy-2-naphthoate biosynthesis; 1,4-dihydroxy-2-naphthoate from chorismate: step 5/7.</text>
</comment>
<evidence type="ECO:0000259" key="7">
    <source>
        <dbReference type="Pfam" id="PF13193"/>
    </source>
</evidence>
<dbReference type="InterPro" id="IPR010192">
    <property type="entry name" value="MenE"/>
</dbReference>
<dbReference type="UniPathway" id="UPA00079"/>
<keyword evidence="1 5" id="KW-0474">Menaquinone biosynthesis</keyword>
<keyword evidence="3 5" id="KW-0547">Nucleotide-binding</keyword>
<evidence type="ECO:0000313" key="8">
    <source>
        <dbReference type="EMBL" id="MBC2371779.1"/>
    </source>
</evidence>
<dbReference type="Proteomes" id="UP000546244">
    <property type="component" value="Unassembled WGS sequence"/>
</dbReference>
<evidence type="ECO:0000256" key="4">
    <source>
        <dbReference type="ARBA" id="ARBA00022840"/>
    </source>
</evidence>
<dbReference type="InterPro" id="IPR045851">
    <property type="entry name" value="AMP-bd_C_sf"/>
</dbReference>
<dbReference type="InterPro" id="IPR025110">
    <property type="entry name" value="AMP-bd_C"/>
</dbReference>
<comment type="catalytic activity">
    <reaction evidence="5">
        <text>2-succinylbenzoate + ATP + CoA = 2-succinylbenzoyl-CoA + AMP + diphosphate</text>
        <dbReference type="Rhea" id="RHEA:17009"/>
        <dbReference type="ChEBI" id="CHEBI:18325"/>
        <dbReference type="ChEBI" id="CHEBI:30616"/>
        <dbReference type="ChEBI" id="CHEBI:33019"/>
        <dbReference type="ChEBI" id="CHEBI:57287"/>
        <dbReference type="ChEBI" id="CHEBI:57364"/>
        <dbReference type="ChEBI" id="CHEBI:456215"/>
        <dbReference type="EC" id="6.2.1.26"/>
    </reaction>
</comment>
<dbReference type="PROSITE" id="PS00455">
    <property type="entry name" value="AMP_BINDING"/>
    <property type="match status" value="1"/>
</dbReference>
<protein>
    <recommendedName>
        <fullName evidence="5">2-succinylbenzoate--CoA ligase</fullName>
        <ecNumber evidence="5">6.2.1.26</ecNumber>
    </recommendedName>
    <alternativeName>
        <fullName evidence="5">o-succinylbenzoyl-CoA synthetase</fullName>
        <shortName evidence="5">OSB-CoA synthetase</shortName>
    </alternativeName>
</protein>
<dbReference type="GO" id="GO:0005524">
    <property type="term" value="F:ATP binding"/>
    <property type="evidence" value="ECO:0007669"/>
    <property type="project" value="UniProtKB-KW"/>
</dbReference>
<dbReference type="GO" id="GO:0008756">
    <property type="term" value="F:o-succinylbenzoate-CoA ligase activity"/>
    <property type="evidence" value="ECO:0007669"/>
    <property type="project" value="UniProtKB-UniRule"/>
</dbReference>
<proteinExistence type="inferred from homology"/>
<evidence type="ECO:0000313" key="9">
    <source>
        <dbReference type="Proteomes" id="UP000546244"/>
    </source>
</evidence>
<dbReference type="SUPFAM" id="SSF56801">
    <property type="entry name" value="Acetyl-CoA synthetase-like"/>
    <property type="match status" value="1"/>
</dbReference>
<comment type="caution">
    <text evidence="8">The sequence shown here is derived from an EMBL/GenBank/DDBJ whole genome shotgun (WGS) entry which is preliminary data.</text>
</comment>
<evidence type="ECO:0000256" key="3">
    <source>
        <dbReference type="ARBA" id="ARBA00022741"/>
    </source>
</evidence>
<dbReference type="AlphaFoldDB" id="A0A7X1A6W2"/>
<dbReference type="NCBIfam" id="TIGR01923">
    <property type="entry name" value="menE"/>
    <property type="match status" value="1"/>
</dbReference>
<accession>A0A7X1A6W2</accession>
<dbReference type="PANTHER" id="PTHR43767">
    <property type="entry name" value="LONG-CHAIN-FATTY-ACID--COA LIGASE"/>
    <property type="match status" value="1"/>
</dbReference>
<comment type="pathway">
    <text evidence="5">Quinol/quinone metabolism; menaquinone biosynthesis.</text>
</comment>
<reference evidence="8 9" key="1">
    <citation type="submission" date="2020-03" db="EMBL/GenBank/DDBJ databases">
        <title>Soil Listeria distribution.</title>
        <authorList>
            <person name="Liao J."/>
            <person name="Wiedmann M."/>
        </authorList>
    </citation>
    <scope>NUCLEOTIDE SEQUENCE [LARGE SCALE GENOMIC DNA]</scope>
    <source>
        <strain evidence="8 9">FSL L7-1850</strain>
    </source>
</reference>
<dbReference type="NCBIfam" id="NF002966">
    <property type="entry name" value="PRK03640.1"/>
    <property type="match status" value="1"/>
</dbReference>
<evidence type="ECO:0000259" key="6">
    <source>
        <dbReference type="Pfam" id="PF00501"/>
    </source>
</evidence>
<comment type="function">
    <text evidence="5">Converts 2-succinylbenzoate (OSB) to 2-succinylbenzoyl-CoA (OSB-CoA).</text>
</comment>
<dbReference type="CDD" id="cd05912">
    <property type="entry name" value="OSB_CoA_lg"/>
    <property type="match status" value="1"/>
</dbReference>
<dbReference type="Pfam" id="PF00501">
    <property type="entry name" value="AMP-binding"/>
    <property type="match status" value="1"/>
</dbReference>
<dbReference type="PANTHER" id="PTHR43767:SF1">
    <property type="entry name" value="NONRIBOSOMAL PEPTIDE SYNTHASE PES1 (EUROFUNG)-RELATED"/>
    <property type="match status" value="1"/>
</dbReference>
<sequence>MELNNWLEKRVRLSPKRTALVFDGKQETFSEIYDAVQKVAGQLASFGVRDGMFVALLGKNDRDTFLMIHALQQLGAKTVFLNNRLTATEMGYQIRDARVERCLYAADFADVMANAAGDVRAVAFAEVMMAEPSGVTQPVSHFPMETVASIMYTSGTTGKPKGVMQTFGNHWWSATGSMLNLGLQEGDSWLCAVPIFHISGLSILIRSVIYGIPVYLEEHFDAKRVDQFLRSGEVTIISVVTTMVQRLLDTYTKSYHPKFRCMLLGGGPASKAILESCFAKGIPLIQSFGMTETASQIVTLPPEDALQKIGASGKPLFPAEVKISEKKEILLKGPSITVGYLNNETATKAAFDEDGWFRTGDIGEIDKDGFLFVLERYSDLIISGGENIYPTEIEHVLLEHPDIVEAAVVARHDDRWGQVPVAYLVTTKVLDQETLVLFCQLRLAKYKVPHSFYFLKALPKTASQKIQRHRLYKNDL</sequence>
<dbReference type="InterPro" id="IPR042099">
    <property type="entry name" value="ANL_N_sf"/>
</dbReference>
<dbReference type="HAMAP" id="MF_00731">
    <property type="entry name" value="MenE"/>
    <property type="match status" value="1"/>
</dbReference>
<dbReference type="RefSeq" id="WP_185619331.1">
    <property type="nucleotide sequence ID" value="NZ_JAARMV010000002.1"/>
</dbReference>
<evidence type="ECO:0000256" key="2">
    <source>
        <dbReference type="ARBA" id="ARBA00022598"/>
    </source>
</evidence>
<keyword evidence="2 5" id="KW-0436">Ligase</keyword>
<dbReference type="Gene3D" id="3.30.300.30">
    <property type="match status" value="1"/>
</dbReference>
<organism evidence="8 9">
    <name type="scientific">Listeria booriae</name>
    <dbReference type="NCBI Taxonomy" id="1552123"/>
    <lineage>
        <taxon>Bacteria</taxon>
        <taxon>Bacillati</taxon>
        <taxon>Bacillota</taxon>
        <taxon>Bacilli</taxon>
        <taxon>Bacillales</taxon>
        <taxon>Listeriaceae</taxon>
        <taxon>Listeria</taxon>
    </lineage>
</organism>
<keyword evidence="4 5" id="KW-0067">ATP-binding</keyword>